<feature type="transmembrane region" description="Helical" evidence="6">
    <location>
        <begin position="66"/>
        <end position="84"/>
    </location>
</feature>
<keyword evidence="8" id="KW-1185">Reference proteome</keyword>
<dbReference type="PANTHER" id="PTHR12841">
    <property type="entry name" value="PROTEIN UNC-50 HOMOLOG"/>
    <property type="match status" value="1"/>
</dbReference>
<organism evidence="7 8">
    <name type="scientific">Rhizoclosmatium globosum</name>
    <dbReference type="NCBI Taxonomy" id="329046"/>
    <lineage>
        <taxon>Eukaryota</taxon>
        <taxon>Fungi</taxon>
        <taxon>Fungi incertae sedis</taxon>
        <taxon>Chytridiomycota</taxon>
        <taxon>Chytridiomycota incertae sedis</taxon>
        <taxon>Chytridiomycetes</taxon>
        <taxon>Chytridiales</taxon>
        <taxon>Chytriomycetaceae</taxon>
        <taxon>Rhizoclosmatium</taxon>
    </lineage>
</organism>
<proteinExistence type="inferred from homology"/>
<dbReference type="InterPro" id="IPR007881">
    <property type="entry name" value="UNC-50"/>
</dbReference>
<protein>
    <submittedName>
        <fullName evidence="7">UNC-50 protein</fullName>
    </submittedName>
</protein>
<evidence type="ECO:0000313" key="7">
    <source>
        <dbReference type="EMBL" id="ORY36152.1"/>
    </source>
</evidence>
<dbReference type="EMBL" id="MCGO01000057">
    <property type="protein sequence ID" value="ORY36152.1"/>
    <property type="molecule type" value="Genomic_DNA"/>
</dbReference>
<evidence type="ECO:0000256" key="6">
    <source>
        <dbReference type="SAM" id="Phobius"/>
    </source>
</evidence>
<evidence type="ECO:0000256" key="4">
    <source>
        <dbReference type="ARBA" id="ARBA00022989"/>
    </source>
</evidence>
<name>A0A1Y2BN60_9FUNG</name>
<gene>
    <name evidence="7" type="ORF">BCR33DRAFT_722249</name>
</gene>
<dbReference type="PANTHER" id="PTHR12841:SF6">
    <property type="entry name" value="PROTEIN UNC-50 HOMOLOG"/>
    <property type="match status" value="1"/>
</dbReference>
<evidence type="ECO:0000256" key="2">
    <source>
        <dbReference type="ARBA" id="ARBA00006293"/>
    </source>
</evidence>
<reference evidence="7 8" key="1">
    <citation type="submission" date="2016-07" db="EMBL/GenBank/DDBJ databases">
        <title>Pervasive Adenine N6-methylation of Active Genes in Fungi.</title>
        <authorList>
            <consortium name="DOE Joint Genome Institute"/>
            <person name="Mondo S.J."/>
            <person name="Dannebaum R.O."/>
            <person name="Kuo R.C."/>
            <person name="Labutti K."/>
            <person name="Haridas S."/>
            <person name="Kuo A."/>
            <person name="Salamov A."/>
            <person name="Ahrendt S.R."/>
            <person name="Lipzen A."/>
            <person name="Sullivan W."/>
            <person name="Andreopoulos W.B."/>
            <person name="Clum A."/>
            <person name="Lindquist E."/>
            <person name="Daum C."/>
            <person name="Ramamoorthy G.K."/>
            <person name="Gryganskyi A."/>
            <person name="Culley D."/>
            <person name="Magnuson J.K."/>
            <person name="James T.Y."/>
            <person name="O'Malley M.A."/>
            <person name="Stajich J.E."/>
            <person name="Spatafora J.W."/>
            <person name="Visel A."/>
            <person name="Grigoriev I.V."/>
        </authorList>
    </citation>
    <scope>NUCLEOTIDE SEQUENCE [LARGE SCALE GENOMIC DNA]</scope>
    <source>
        <strain evidence="7 8">JEL800</strain>
    </source>
</reference>
<keyword evidence="4 6" id="KW-1133">Transmembrane helix</keyword>
<keyword evidence="5 6" id="KW-0472">Membrane</keyword>
<evidence type="ECO:0000256" key="1">
    <source>
        <dbReference type="ARBA" id="ARBA00004141"/>
    </source>
</evidence>
<accession>A0A1Y2BN60</accession>
<evidence type="ECO:0000313" key="8">
    <source>
        <dbReference type="Proteomes" id="UP000193642"/>
    </source>
</evidence>
<keyword evidence="3 6" id="KW-0812">Transmembrane</keyword>
<feature type="transmembrane region" description="Helical" evidence="6">
    <location>
        <begin position="139"/>
        <end position="165"/>
    </location>
</feature>
<evidence type="ECO:0000256" key="3">
    <source>
        <dbReference type="ARBA" id="ARBA00022692"/>
    </source>
</evidence>
<dbReference type="GO" id="GO:0000139">
    <property type="term" value="C:Golgi membrane"/>
    <property type="evidence" value="ECO:0007669"/>
    <property type="project" value="EnsemblFungi"/>
</dbReference>
<comment type="caution">
    <text evidence="7">The sequence shown here is derived from an EMBL/GenBank/DDBJ whole genome shotgun (WGS) entry which is preliminary data.</text>
</comment>
<sequence length="239" mass="27792">MPRVSRSGTAASSIAYFKRMLQLPQMDFEFALWQMLYLVISPRRVYRNIFYHKQTKNQWARDDPAFVVLLLLFISVTAVAYGIAYKLGVLGTLNLILFMGFVDFLLVGAVVATIVWFFTNNMLIQQQIHSAEQAVEWAYCFDVHCNAFFPVFLITYVLQFFFIPIVTQNGWISLFVGNTLYLVAITYYFYVTHLGYNVLPFLRHPEVFLFPISILGVLYILSLFVWFNVSKKVLNAYFP</sequence>
<dbReference type="AlphaFoldDB" id="A0A1Y2BN60"/>
<comment type="subcellular location">
    <subcellularLocation>
        <location evidence="1">Membrane</location>
        <topology evidence="1">Multi-pass membrane protein</topology>
    </subcellularLocation>
</comment>
<feature type="transmembrane region" description="Helical" evidence="6">
    <location>
        <begin position="171"/>
        <end position="196"/>
    </location>
</feature>
<evidence type="ECO:0000256" key="5">
    <source>
        <dbReference type="ARBA" id="ARBA00023136"/>
    </source>
</evidence>
<comment type="similarity">
    <text evidence="2">Belongs to the unc-50 family.</text>
</comment>
<feature type="transmembrane region" description="Helical" evidence="6">
    <location>
        <begin position="208"/>
        <end position="229"/>
    </location>
</feature>
<feature type="transmembrane region" description="Helical" evidence="6">
    <location>
        <begin position="96"/>
        <end position="118"/>
    </location>
</feature>
<dbReference type="GO" id="GO:0016192">
    <property type="term" value="P:vesicle-mediated transport"/>
    <property type="evidence" value="ECO:0007669"/>
    <property type="project" value="EnsemblFungi"/>
</dbReference>
<dbReference type="OrthoDB" id="10027013at2759"/>
<dbReference type="Proteomes" id="UP000193642">
    <property type="component" value="Unassembled WGS sequence"/>
</dbReference>
<dbReference type="Pfam" id="PF05216">
    <property type="entry name" value="UNC-50"/>
    <property type="match status" value="1"/>
</dbReference>
<dbReference type="STRING" id="329046.A0A1Y2BN60"/>